<proteinExistence type="predicted"/>
<comment type="caution">
    <text evidence="1">The sequence shown here is derived from an EMBL/GenBank/DDBJ whole genome shotgun (WGS) entry which is preliminary data.</text>
</comment>
<dbReference type="SUPFAM" id="SSF63829">
    <property type="entry name" value="Calcium-dependent phosphotriesterase"/>
    <property type="match status" value="1"/>
</dbReference>
<gene>
    <name evidence="1" type="ORF">E1898_10320</name>
</gene>
<accession>A0A4R5UXJ6</accession>
<name>A0A4R5UXJ6_9BACT</name>
<dbReference type="EMBL" id="SMUW01000034">
    <property type="protein sequence ID" value="TDK44068.1"/>
    <property type="molecule type" value="Genomic_DNA"/>
</dbReference>
<keyword evidence="2" id="KW-1185">Reference proteome</keyword>
<dbReference type="Proteomes" id="UP000295438">
    <property type="component" value="Unassembled WGS sequence"/>
</dbReference>
<dbReference type="InterPro" id="IPR025316">
    <property type="entry name" value="DUF4221"/>
</dbReference>
<dbReference type="RefSeq" id="WP_100628754.1">
    <property type="nucleotide sequence ID" value="NZ_SMUW01000034.1"/>
</dbReference>
<protein>
    <submittedName>
        <fullName evidence="1">DUF4221 domain-containing protein</fullName>
    </submittedName>
</protein>
<dbReference type="AlphaFoldDB" id="A0A4R5UXJ6"/>
<evidence type="ECO:0000313" key="1">
    <source>
        <dbReference type="EMBL" id="TDK44068.1"/>
    </source>
</evidence>
<dbReference type="PROSITE" id="PS51257">
    <property type="entry name" value="PROKAR_LIPOPROTEIN"/>
    <property type="match status" value="1"/>
</dbReference>
<evidence type="ECO:0000313" key="2">
    <source>
        <dbReference type="Proteomes" id="UP000295438"/>
    </source>
</evidence>
<sequence length="385" mass="43462">MKKFLFPTLIAALAFSCGGENESVEANSGNILENFSYSIDTVVVDPGDEIINLSRGVRGSSLDETKTYFYLFDEATTQINKINLDELVLEEQIPFEKEGPNGIGANFIATSRYLPGEEFLFSSFQSTGIFNKQGQKVLDLTLKPEEFVVEGLGEDAQFNITNSIRLSPDRKIAYSLPNDFMEGTTQLAKIDLEAKSGKVLPIPALDIVGEYRILLQSDQSMSIYFEEISFQEIGGKFYISGATTNSIYRFEPGQDSLQLFEFDFSLVPNQKEIPIQRKVSSMEEFEAEMEKARTQIGFEKLLYDEQTKRFYRFGRIYEPKGDDPEAPSKAEVFLFAFDNNLNLIGETALPELDKTPSSPFFKDGKLWSYVNVEDELGFAVMDLKF</sequence>
<organism evidence="1 2">
    <name type="scientific">Algoriphagus formosus</name>
    <dbReference type="NCBI Taxonomy" id="2007308"/>
    <lineage>
        <taxon>Bacteria</taxon>
        <taxon>Pseudomonadati</taxon>
        <taxon>Bacteroidota</taxon>
        <taxon>Cytophagia</taxon>
        <taxon>Cytophagales</taxon>
        <taxon>Cyclobacteriaceae</taxon>
        <taxon>Algoriphagus</taxon>
    </lineage>
</organism>
<dbReference type="Pfam" id="PF13970">
    <property type="entry name" value="DUF4221"/>
    <property type="match status" value="1"/>
</dbReference>
<reference evidence="1 2" key="1">
    <citation type="submission" date="2019-03" db="EMBL/GenBank/DDBJ databases">
        <title>Algoriphagus aquimaris sp. nov., isolated form marine sediment in Pohang, Korea.</title>
        <authorList>
            <person name="Kim J."/>
            <person name="Yoon S.-H."/>
            <person name="Lee S.-S."/>
        </authorList>
    </citation>
    <scope>NUCLEOTIDE SEQUENCE [LARGE SCALE GENOMIC DNA]</scope>
    <source>
        <strain evidence="1 2">F21</strain>
    </source>
</reference>